<name>A0A4Y9YQZ1_9AGAM</name>
<proteinExistence type="predicted"/>
<feature type="compositionally biased region" description="Basic and acidic residues" evidence="1">
    <location>
        <begin position="25"/>
        <end position="40"/>
    </location>
</feature>
<comment type="caution">
    <text evidence="2">The sequence shown here is derived from an EMBL/GenBank/DDBJ whole genome shotgun (WGS) entry which is preliminary data.</text>
</comment>
<accession>A0A4Y9YQZ1</accession>
<evidence type="ECO:0000256" key="1">
    <source>
        <dbReference type="SAM" id="MobiDB-lite"/>
    </source>
</evidence>
<feature type="region of interest" description="Disordered" evidence="1">
    <location>
        <begin position="11"/>
        <end position="40"/>
    </location>
</feature>
<feature type="region of interest" description="Disordered" evidence="1">
    <location>
        <begin position="119"/>
        <end position="173"/>
    </location>
</feature>
<sequence length="344" mass="37511">MVLGRGVLEEGGNVHGGRRQRRGRWKEESDGKWDRRSQERSRSPFIFAPTSLLPPVALFLFVLRRCAGVGADDELGHAGASGVRSAVRVRMVLLSVRHVLSPASLDLDLRSRQFHAHVTLPPAAPPPSSTAPSLFVDRGPASSHRQAAPDARRPTPRPARANPRIDQDTSHARRFRHARISSDGCELGSHHPKLLISRIPMSHTYPRMFSPGLSSVLRCLAVHIPWRLRGIRWSHVGRCPCWGGISPICLRASSSNESLSFKASNFLSGFDSRAVADGVQCSCVKDDGRRQGYGNGRNNYTTVGAADTLGMPVGETNEENSTDLSLGITALDVVSQMANETPQQ</sequence>
<dbReference type="Proteomes" id="UP000298327">
    <property type="component" value="Unassembled WGS sequence"/>
</dbReference>
<evidence type="ECO:0000313" key="3">
    <source>
        <dbReference type="Proteomes" id="UP000298327"/>
    </source>
</evidence>
<organism evidence="2 3">
    <name type="scientific">Dentipellis fragilis</name>
    <dbReference type="NCBI Taxonomy" id="205917"/>
    <lineage>
        <taxon>Eukaryota</taxon>
        <taxon>Fungi</taxon>
        <taxon>Dikarya</taxon>
        <taxon>Basidiomycota</taxon>
        <taxon>Agaricomycotina</taxon>
        <taxon>Agaricomycetes</taxon>
        <taxon>Russulales</taxon>
        <taxon>Hericiaceae</taxon>
        <taxon>Dentipellis</taxon>
    </lineage>
</organism>
<gene>
    <name evidence="2" type="ORF">EVG20_g5796</name>
</gene>
<protein>
    <submittedName>
        <fullName evidence="2">Uncharacterized protein</fullName>
    </submittedName>
</protein>
<dbReference type="AlphaFoldDB" id="A0A4Y9YQZ1"/>
<keyword evidence="3" id="KW-1185">Reference proteome</keyword>
<reference evidence="2 3" key="1">
    <citation type="submission" date="2019-02" db="EMBL/GenBank/DDBJ databases">
        <title>Genome sequencing of the rare red list fungi Dentipellis fragilis.</title>
        <authorList>
            <person name="Buettner E."/>
            <person name="Kellner H."/>
        </authorList>
    </citation>
    <scope>NUCLEOTIDE SEQUENCE [LARGE SCALE GENOMIC DNA]</scope>
    <source>
        <strain evidence="2 3">DSM 105465</strain>
    </source>
</reference>
<evidence type="ECO:0000313" key="2">
    <source>
        <dbReference type="EMBL" id="TFY64854.1"/>
    </source>
</evidence>
<dbReference type="EMBL" id="SEOQ01000358">
    <property type="protein sequence ID" value="TFY64854.1"/>
    <property type="molecule type" value="Genomic_DNA"/>
</dbReference>